<comment type="pathway">
    <text evidence="5">Amino-acid biosynthesis; L-histidine biosynthesis; L-histidine from 5-phospho-alpha-D-ribose 1-diphosphate: step 9/9.</text>
</comment>
<keyword evidence="2 5" id="KW-0479">Metal-binding</keyword>
<feature type="binding site" evidence="5 8">
    <location>
        <position position="443"/>
    </location>
    <ligand>
        <name>substrate</name>
    </ligand>
</feature>
<feature type="binding site" evidence="5 8">
    <location>
        <position position="283"/>
    </location>
    <ligand>
        <name>substrate</name>
    </ligand>
</feature>
<comment type="cofactor">
    <cofactor evidence="5 9">
        <name>Zn(2+)</name>
        <dbReference type="ChEBI" id="CHEBI:29105"/>
    </cofactor>
    <text evidence="5 9">Binds 1 zinc ion per subunit.</text>
</comment>
<dbReference type="InterPro" id="IPR022695">
    <property type="entry name" value="Histidinol_DH_monofunct"/>
</dbReference>
<feature type="binding site" evidence="5 8">
    <location>
        <position position="286"/>
    </location>
    <ligand>
        <name>substrate</name>
    </ligand>
</feature>
<feature type="binding site" evidence="5 9">
    <location>
        <position position="443"/>
    </location>
    <ligand>
        <name>Zn(2+)</name>
        <dbReference type="ChEBI" id="CHEBI:29105"/>
    </ligand>
</feature>
<dbReference type="AlphaFoldDB" id="L0DA69"/>
<evidence type="ECO:0000256" key="10">
    <source>
        <dbReference type="RuleBase" id="RU004175"/>
    </source>
</evidence>
<keyword evidence="3 5" id="KW-0862">Zinc</keyword>
<dbReference type="PANTHER" id="PTHR21256">
    <property type="entry name" value="HISTIDINOL DEHYDROGENASE HDH"/>
    <property type="match status" value="1"/>
</dbReference>
<keyword evidence="12" id="KW-1185">Reference proteome</keyword>
<evidence type="ECO:0000256" key="3">
    <source>
        <dbReference type="ARBA" id="ARBA00022833"/>
    </source>
</evidence>
<dbReference type="EMBL" id="CP003364">
    <property type="protein sequence ID" value="AGA25541.1"/>
    <property type="molecule type" value="Genomic_DNA"/>
</dbReference>
<comment type="catalytic activity">
    <reaction evidence="5">
        <text>L-histidinol + 2 NAD(+) + H2O = L-histidine + 2 NADH + 3 H(+)</text>
        <dbReference type="Rhea" id="RHEA:20641"/>
        <dbReference type="ChEBI" id="CHEBI:15377"/>
        <dbReference type="ChEBI" id="CHEBI:15378"/>
        <dbReference type="ChEBI" id="CHEBI:57540"/>
        <dbReference type="ChEBI" id="CHEBI:57595"/>
        <dbReference type="ChEBI" id="CHEBI:57699"/>
        <dbReference type="ChEBI" id="CHEBI:57945"/>
        <dbReference type="EC" id="1.1.1.23"/>
    </reaction>
</comment>
<dbReference type="GO" id="GO:0004399">
    <property type="term" value="F:histidinol dehydrogenase activity"/>
    <property type="evidence" value="ECO:0007669"/>
    <property type="project" value="UniProtKB-UniRule"/>
</dbReference>
<dbReference type="Pfam" id="PF00815">
    <property type="entry name" value="Histidinol_dh"/>
    <property type="match status" value="1"/>
</dbReference>
<dbReference type="PRINTS" id="PR00083">
    <property type="entry name" value="HOLDHDRGNASE"/>
</dbReference>
<evidence type="ECO:0000256" key="4">
    <source>
        <dbReference type="ARBA" id="ARBA00023002"/>
    </source>
</evidence>
<dbReference type="Gene3D" id="1.20.5.1300">
    <property type="match status" value="1"/>
</dbReference>
<feature type="binding site" evidence="5 9">
    <location>
        <position position="283"/>
    </location>
    <ligand>
        <name>Zn(2+)</name>
        <dbReference type="ChEBI" id="CHEBI:29105"/>
    </ligand>
</feature>
<evidence type="ECO:0000256" key="8">
    <source>
        <dbReference type="PIRSR" id="PIRSR000099-3"/>
    </source>
</evidence>
<dbReference type="GO" id="GO:0000105">
    <property type="term" value="P:L-histidine biosynthetic process"/>
    <property type="evidence" value="ECO:0007669"/>
    <property type="project" value="UniProtKB-UniRule"/>
</dbReference>
<feature type="binding site" evidence="5 8">
    <location>
        <position position="438"/>
    </location>
    <ligand>
        <name>substrate</name>
    </ligand>
</feature>
<dbReference type="UniPathway" id="UPA00031">
    <property type="reaction ID" value="UER00014"/>
</dbReference>
<dbReference type="EC" id="1.1.1.23" evidence="5"/>
<dbReference type="eggNOG" id="COG0141">
    <property type="taxonomic scope" value="Bacteria"/>
</dbReference>
<comment type="function">
    <text evidence="5">Catalyzes the sequential NAD-dependent oxidations of L-histidinol to L-histidinaldehyde and then to L-histidine.</text>
</comment>
<dbReference type="NCBIfam" id="TIGR00069">
    <property type="entry name" value="hisD"/>
    <property type="match status" value="1"/>
</dbReference>
<dbReference type="SUPFAM" id="SSF53720">
    <property type="entry name" value="ALDH-like"/>
    <property type="match status" value="1"/>
</dbReference>
<keyword evidence="5" id="KW-0368">Histidine biosynthesis</keyword>
<evidence type="ECO:0000256" key="6">
    <source>
        <dbReference type="PIRNR" id="PIRNR000099"/>
    </source>
</evidence>
<dbReference type="GO" id="GO:0008270">
    <property type="term" value="F:zinc ion binding"/>
    <property type="evidence" value="ECO:0007669"/>
    <property type="project" value="UniProtKB-UniRule"/>
</dbReference>
<gene>
    <name evidence="5" type="primary">hisD</name>
    <name evidence="11" type="ordered locus">Sinac_1145</name>
</gene>
<feature type="active site" description="Proton acceptor" evidence="5 7">
    <location>
        <position position="351"/>
    </location>
</feature>
<protein>
    <recommendedName>
        <fullName evidence="5">Histidinol dehydrogenase</fullName>
        <shortName evidence="5">HDH</shortName>
        <ecNumber evidence="5">1.1.1.23</ecNumber>
    </recommendedName>
</protein>
<dbReference type="HAMAP" id="MF_01024">
    <property type="entry name" value="HisD"/>
    <property type="match status" value="1"/>
</dbReference>
<dbReference type="PANTHER" id="PTHR21256:SF2">
    <property type="entry name" value="HISTIDINE BIOSYNTHESIS TRIFUNCTIONAL PROTEIN"/>
    <property type="match status" value="1"/>
</dbReference>
<evidence type="ECO:0000256" key="7">
    <source>
        <dbReference type="PIRSR" id="PIRSR000099-1"/>
    </source>
</evidence>
<dbReference type="InterPro" id="IPR016161">
    <property type="entry name" value="Ald_DH/histidinol_DH"/>
</dbReference>
<reference evidence="11 12" key="1">
    <citation type="submission" date="2012-02" db="EMBL/GenBank/DDBJ databases">
        <title>Complete sequence of chromosome of Singulisphaera acidiphila DSM 18658.</title>
        <authorList>
            <consortium name="US DOE Joint Genome Institute (JGI-PGF)"/>
            <person name="Lucas S."/>
            <person name="Copeland A."/>
            <person name="Lapidus A."/>
            <person name="Glavina del Rio T."/>
            <person name="Dalin E."/>
            <person name="Tice H."/>
            <person name="Bruce D."/>
            <person name="Goodwin L."/>
            <person name="Pitluck S."/>
            <person name="Peters L."/>
            <person name="Ovchinnikova G."/>
            <person name="Chertkov O."/>
            <person name="Kyrpides N."/>
            <person name="Mavromatis K."/>
            <person name="Ivanova N."/>
            <person name="Brettin T."/>
            <person name="Detter J.C."/>
            <person name="Han C."/>
            <person name="Larimer F."/>
            <person name="Land M."/>
            <person name="Hauser L."/>
            <person name="Markowitz V."/>
            <person name="Cheng J.-F."/>
            <person name="Hugenholtz P."/>
            <person name="Woyke T."/>
            <person name="Wu D."/>
            <person name="Tindall B."/>
            <person name="Pomrenke H."/>
            <person name="Brambilla E."/>
            <person name="Klenk H.-P."/>
            <person name="Eisen J.A."/>
        </authorList>
    </citation>
    <scope>NUCLEOTIDE SEQUENCE [LARGE SCALE GENOMIC DNA]</scope>
    <source>
        <strain evidence="12">ATCC BAA-1392 / DSM 18658 / VKM B-2454 / MOB10</strain>
    </source>
</reference>
<dbReference type="CDD" id="cd06572">
    <property type="entry name" value="Histidinol_dh"/>
    <property type="match status" value="1"/>
</dbReference>
<dbReference type="PIRSF" id="PIRSF000099">
    <property type="entry name" value="Histidinol_dh"/>
    <property type="match status" value="1"/>
</dbReference>
<proteinExistence type="inferred from homology"/>
<feature type="binding site" evidence="5 9">
    <location>
        <position position="384"/>
    </location>
    <ligand>
        <name>Zn(2+)</name>
        <dbReference type="ChEBI" id="CHEBI:29105"/>
    </ligand>
</feature>
<dbReference type="OrthoDB" id="9805269at2"/>
<dbReference type="RefSeq" id="WP_015244717.1">
    <property type="nucleotide sequence ID" value="NC_019892.1"/>
</dbReference>
<feature type="active site" description="Proton acceptor" evidence="5 7">
    <location>
        <position position="350"/>
    </location>
</feature>
<dbReference type="FunFam" id="3.40.50.1980:FF:000001">
    <property type="entry name" value="Histidinol dehydrogenase"/>
    <property type="match status" value="1"/>
</dbReference>
<dbReference type="Gene3D" id="3.40.50.1980">
    <property type="entry name" value="Nitrogenase molybdenum iron protein domain"/>
    <property type="match status" value="2"/>
</dbReference>
<sequence>MATTLNICRIDCANDDAREAIFELRRQLSPNGNVVSPQGRARTLAAFGEELTPQQVIERICAGVRNRGLDAVLDYTAKLDGVTLSPAEVRVSRDEMLEAFRAADPAYLRTLRRVRDNILAFQSGILNRDAVMRRGPNSELRLRYRPLKRVGVCIPGGAAAYPSSLLMTVVPAQAAGVEEIAVVVPPTPFGGYNTDLLAACHALGVTEVHRIGGAQAVAAMAYGVEGIPAVDKIVGPGNLFVALAKRQVYGEVDIDSIAGPSEIVLIADWTADPRFIAADLISQAEHSPGASVLITWEPDLIERVAEALVKQLEQLSRGDLARESLERFGALILVRDEDEAVTLTNLIAPEHLHVSTSDPDRLAERLTNAGAIFLGHDTPVAVGDYAAGPSHVLPTGGTARWASGLCSNDFLKRTSLIYVNREGLAQIAPDVRLLADKEGLTAHRYSVDVRLDEGQEP</sequence>
<feature type="binding site" evidence="5 8">
    <location>
        <position position="351"/>
    </location>
    <ligand>
        <name>substrate</name>
    </ligand>
</feature>
<feature type="binding site" evidence="5 8">
    <location>
        <position position="261"/>
    </location>
    <ligand>
        <name>substrate</name>
    </ligand>
</feature>
<evidence type="ECO:0000256" key="1">
    <source>
        <dbReference type="ARBA" id="ARBA00010178"/>
    </source>
</evidence>
<dbReference type="InterPro" id="IPR012131">
    <property type="entry name" value="Hstdl_DH"/>
</dbReference>
<keyword evidence="5" id="KW-0520">NAD</keyword>
<keyword evidence="5" id="KW-0028">Amino-acid biosynthesis</keyword>
<dbReference type="STRING" id="886293.Sinac_1145"/>
<accession>L0DA69</accession>
<evidence type="ECO:0000313" key="12">
    <source>
        <dbReference type="Proteomes" id="UP000010798"/>
    </source>
</evidence>
<keyword evidence="4 5" id="KW-0560">Oxidoreductase</keyword>
<name>L0DA69_SINAD</name>
<evidence type="ECO:0000256" key="2">
    <source>
        <dbReference type="ARBA" id="ARBA00022723"/>
    </source>
</evidence>
<dbReference type="GO" id="GO:0005829">
    <property type="term" value="C:cytosol"/>
    <property type="evidence" value="ECO:0007669"/>
    <property type="project" value="TreeGrafter"/>
</dbReference>
<organism evidence="11 12">
    <name type="scientific">Singulisphaera acidiphila (strain ATCC BAA-1392 / DSM 18658 / VKM B-2454 / MOB10)</name>
    <dbReference type="NCBI Taxonomy" id="886293"/>
    <lineage>
        <taxon>Bacteria</taxon>
        <taxon>Pseudomonadati</taxon>
        <taxon>Planctomycetota</taxon>
        <taxon>Planctomycetia</taxon>
        <taxon>Isosphaerales</taxon>
        <taxon>Isosphaeraceae</taxon>
        <taxon>Singulisphaera</taxon>
    </lineage>
</organism>
<dbReference type="KEGG" id="saci:Sinac_1145"/>
<comment type="caution">
    <text evidence="5">Lacks conserved residue(s) required for the propagation of feature annotation.</text>
</comment>
<evidence type="ECO:0000313" key="11">
    <source>
        <dbReference type="EMBL" id="AGA25541.1"/>
    </source>
</evidence>
<evidence type="ECO:0000256" key="5">
    <source>
        <dbReference type="HAMAP-Rule" id="MF_01024"/>
    </source>
</evidence>
<dbReference type="PROSITE" id="PS00611">
    <property type="entry name" value="HISOL_DEHYDROGENASE"/>
    <property type="match status" value="1"/>
</dbReference>
<dbReference type="Proteomes" id="UP000010798">
    <property type="component" value="Chromosome"/>
</dbReference>
<evidence type="ECO:0000256" key="9">
    <source>
        <dbReference type="PIRSR" id="PIRSR000099-4"/>
    </source>
</evidence>
<feature type="binding site" evidence="5 9">
    <location>
        <position position="286"/>
    </location>
    <ligand>
        <name>Zn(2+)</name>
        <dbReference type="ChEBI" id="CHEBI:29105"/>
    </ligand>
</feature>
<feature type="binding site" evidence="5 8">
    <location>
        <position position="384"/>
    </location>
    <ligand>
        <name>substrate</name>
    </ligand>
</feature>
<dbReference type="HOGENOM" id="CLU_006732_3_3_0"/>
<dbReference type="InterPro" id="IPR001692">
    <property type="entry name" value="Histidinol_DH_CS"/>
</dbReference>
<comment type="similarity">
    <text evidence="1 5 6 10">Belongs to the histidinol dehydrogenase family.</text>
</comment>
<dbReference type="GO" id="GO:0051287">
    <property type="term" value="F:NAD binding"/>
    <property type="evidence" value="ECO:0007669"/>
    <property type="project" value="InterPro"/>
</dbReference>